<protein>
    <submittedName>
        <fullName evidence="2">Uncharacterized protein</fullName>
    </submittedName>
</protein>
<feature type="compositionally biased region" description="Basic residues" evidence="1">
    <location>
        <begin position="993"/>
        <end position="1006"/>
    </location>
</feature>
<accession>A0A819PN67</accession>
<evidence type="ECO:0000313" key="3">
    <source>
        <dbReference type="Proteomes" id="UP000663836"/>
    </source>
</evidence>
<dbReference type="AlphaFoldDB" id="A0A819PN67"/>
<feature type="region of interest" description="Disordered" evidence="1">
    <location>
        <begin position="965"/>
        <end position="1006"/>
    </location>
</feature>
<reference evidence="2" key="1">
    <citation type="submission" date="2021-02" db="EMBL/GenBank/DDBJ databases">
        <authorList>
            <person name="Nowell W R."/>
        </authorList>
    </citation>
    <scope>NUCLEOTIDE SEQUENCE</scope>
</reference>
<dbReference type="EMBL" id="CAJOBD010004923">
    <property type="protein sequence ID" value="CAF4013448.1"/>
    <property type="molecule type" value="Genomic_DNA"/>
</dbReference>
<dbReference type="Proteomes" id="UP000663836">
    <property type="component" value="Unassembled WGS sequence"/>
</dbReference>
<gene>
    <name evidence="2" type="ORF">JBS370_LOCUS26977</name>
</gene>
<sequence>MQDLIYEDGDIDADDDWQTSASTSTVFQQHEKITFKTIQKQYTLFLLEMREQHMLPQGIIQNITTSILNLFDMTIDLIEEKAKEENINEQQSSTTMISTNSIRKTIKKIEELITFSTKNEYQFIKSCKSFFDYTPPIENLISSKDEKKEYSYHVSIKDSLKKILEKDEMIPLLINNIQDQNEITQADSDLMFSFRHGIRGNKINKKSFLIQLYVDGIGVTNPIGPRKGLHNITMVYFLLEDIPDIFRSTLQCINLAAICYTKYLNNNEKMKKFYAPIVNDLNGLQSTGLIINTFNSQIYFTFTTIAADNLAAHEVAGFQETFSSGHFCQRCLISYENRLVSLADVDIIPRVNVKHQYYLQLLNELPSRKSVFGVVGPSPFDELINFDPTQCFPGDIMHDFFEGVCPLIVIAMLKEASNLKLMTYASIQERTESFSYGAFDSLDRPQPIQVKHFHKNCINGTAAQKYCLFRLFPIVFADITARLKTFKIYLVLREMLDMVLALPVRKSWLPYIETLAINFQKEQIDGETLFYMNDFDLLKPFKLSYKNQLLFLTEREKLFLTKTIKESPTSSSTTHETTANVVNDIVQETSENNDVVQLSADLTAVTPPISTNSSISVKLLPDPYVVPDLPDQVKHAITNKEMEKFEKLCNFRSIVIDAIFYDLKTNYDLIYPTKTQYSTIVNGLLNHLGVEYDTKKMVSERHQYLLQNYEHSLLQNSWRESLISKFKRERQNLIPIVSCSSDYTNEMKKIAEATAISFENNSYDEEELNKFWTQTYEYRQEFIRNNTTQDIIKQFPAYSDPSRTPATPLPTIQVVDDHLNIYLDWTFICSSKSIEESIAILIGLYSLMDLKFNTYRVAARFFYAYLMNDQQKQPNNIRKIFKEHSIELVCNPISSVQLQHQYQSSIQLQHQSPSSVEQIKEINNNKDFFPDDRDDRVHDLVIDNEENDEQQININISTSKTILMKSTPKSCQKRKANHLPENTDLGEEENTPPRKKLTNSKQTKRH</sequence>
<evidence type="ECO:0000313" key="2">
    <source>
        <dbReference type="EMBL" id="CAF4013448.1"/>
    </source>
</evidence>
<comment type="caution">
    <text evidence="2">The sequence shown here is derived from an EMBL/GenBank/DDBJ whole genome shotgun (WGS) entry which is preliminary data.</text>
</comment>
<proteinExistence type="predicted"/>
<organism evidence="2 3">
    <name type="scientific">Rotaria sordida</name>
    <dbReference type="NCBI Taxonomy" id="392033"/>
    <lineage>
        <taxon>Eukaryota</taxon>
        <taxon>Metazoa</taxon>
        <taxon>Spiralia</taxon>
        <taxon>Gnathifera</taxon>
        <taxon>Rotifera</taxon>
        <taxon>Eurotatoria</taxon>
        <taxon>Bdelloidea</taxon>
        <taxon>Philodinida</taxon>
        <taxon>Philodinidae</taxon>
        <taxon>Rotaria</taxon>
    </lineage>
</organism>
<evidence type="ECO:0000256" key="1">
    <source>
        <dbReference type="SAM" id="MobiDB-lite"/>
    </source>
</evidence>
<name>A0A819PN67_9BILA</name>